<organism evidence="1 2">
    <name type="scientific">Spodoptera exigua</name>
    <name type="common">Beet armyworm</name>
    <name type="synonym">Noctua fulgens</name>
    <dbReference type="NCBI Taxonomy" id="7107"/>
    <lineage>
        <taxon>Eukaryota</taxon>
        <taxon>Metazoa</taxon>
        <taxon>Ecdysozoa</taxon>
        <taxon>Arthropoda</taxon>
        <taxon>Hexapoda</taxon>
        <taxon>Insecta</taxon>
        <taxon>Pterygota</taxon>
        <taxon>Neoptera</taxon>
        <taxon>Endopterygota</taxon>
        <taxon>Lepidoptera</taxon>
        <taxon>Glossata</taxon>
        <taxon>Ditrysia</taxon>
        <taxon>Noctuoidea</taxon>
        <taxon>Noctuidae</taxon>
        <taxon>Amphipyrinae</taxon>
        <taxon>Spodoptera</taxon>
    </lineage>
</organism>
<gene>
    <name evidence="1" type="ORF">HF086_003506</name>
</gene>
<protein>
    <recommendedName>
        <fullName evidence="3">DNA-directed DNA polymerase</fullName>
    </recommendedName>
</protein>
<dbReference type="GO" id="GO:0003676">
    <property type="term" value="F:nucleic acid binding"/>
    <property type="evidence" value="ECO:0007669"/>
    <property type="project" value="InterPro"/>
</dbReference>
<evidence type="ECO:0008006" key="3">
    <source>
        <dbReference type="Google" id="ProtNLM"/>
    </source>
</evidence>
<comment type="caution">
    <text evidence="1">The sequence shown here is derived from an EMBL/GenBank/DDBJ whole genome shotgun (WGS) entry which is preliminary data.</text>
</comment>
<dbReference type="PANTHER" id="PTHR31511">
    <property type="entry name" value="PROTEIN CBG23764"/>
    <property type="match status" value="1"/>
</dbReference>
<dbReference type="InterPro" id="IPR036397">
    <property type="entry name" value="RNaseH_sf"/>
</dbReference>
<dbReference type="SUPFAM" id="SSF53098">
    <property type="entry name" value="Ribonuclease H-like"/>
    <property type="match status" value="1"/>
</dbReference>
<dbReference type="Proteomes" id="UP000814243">
    <property type="component" value="Unassembled WGS sequence"/>
</dbReference>
<dbReference type="PANTHER" id="PTHR31511:SF12">
    <property type="entry name" value="RHO TERMINATION FACTOR N-TERMINAL DOMAIN-CONTAINING PROTEIN"/>
    <property type="match status" value="1"/>
</dbReference>
<evidence type="ECO:0000313" key="1">
    <source>
        <dbReference type="EMBL" id="KAH9642907.1"/>
    </source>
</evidence>
<dbReference type="EMBL" id="JACEFF010000167">
    <property type="protein sequence ID" value="KAH9642907.1"/>
    <property type="molecule type" value="Genomic_DNA"/>
</dbReference>
<accession>A0A922MUZ3</accession>
<name>A0A922MUZ3_SPOEX</name>
<sequence>MLTNDIKVCDEMEKRELFDSSYDDELYNQCVMVETTLIQQQVGRGIKQGIITNENKVTKKAKLNEGASTSSIETNDIDNNKVECDTCHVYIAKRLSKYETYSGSNCAQVFMNRLCEDVKTIVKKNSFQKCPVPLSDEDKIKISNSTICYICETELNEDLFYDFDWHTGSFRGVAHQVCSSKYRTPRHIPIFLHNLSHYDAHFIVHALNFDDNKVEVIPQNKERYISFSKQLTINNQPVSLRFVDSLKFLSCSLDQLAKNLNDDQFTELKRNYPNNEDFSRLRRKVKEICTCDFNQITWCFDEMQPLYNLPNVNYHQGIPNLNMFDGENPHLIIIDDLMRESDGRIVDIFTKGSHHRNLSVFYLTQNLFHQGKGQRDISLNSSYIIYFKNPRDKTQIRYLARQVSPDNTKFIEDAYRDATLEAHGYLMIDLKQNTNDFCRIKTNIFPFNGYCTVYVPTKEFKYTRNQTIQIISK</sequence>
<reference evidence="1" key="1">
    <citation type="journal article" date="2021" name="G3 (Bethesda)">
        <title>Genome and transcriptome analysis of the beet armyworm Spodoptera exigua reveals targets for pest control. .</title>
        <authorList>
            <person name="Simon S."/>
            <person name="Breeschoten T."/>
            <person name="Jansen H.J."/>
            <person name="Dirks R.P."/>
            <person name="Schranz M.E."/>
            <person name="Ros V.I.D."/>
        </authorList>
    </citation>
    <scope>NUCLEOTIDE SEQUENCE</scope>
    <source>
        <strain evidence="1">TB_SE_WUR_2020</strain>
    </source>
</reference>
<dbReference type="InterPro" id="IPR012337">
    <property type="entry name" value="RNaseH-like_sf"/>
</dbReference>
<dbReference type="Gene3D" id="3.30.420.10">
    <property type="entry name" value="Ribonuclease H-like superfamily/Ribonuclease H"/>
    <property type="match status" value="1"/>
</dbReference>
<proteinExistence type="predicted"/>
<dbReference type="AlphaFoldDB" id="A0A922MUZ3"/>
<evidence type="ECO:0000313" key="2">
    <source>
        <dbReference type="Proteomes" id="UP000814243"/>
    </source>
</evidence>